<dbReference type="EMBL" id="CP019082">
    <property type="protein sequence ID" value="APW62674.1"/>
    <property type="molecule type" value="Genomic_DNA"/>
</dbReference>
<keyword evidence="2" id="KW-0812">Transmembrane</keyword>
<feature type="compositionally biased region" description="Pro residues" evidence="1">
    <location>
        <begin position="28"/>
        <end position="38"/>
    </location>
</feature>
<reference evidence="4" key="1">
    <citation type="submission" date="2016-12" db="EMBL/GenBank/DDBJ databases">
        <title>Comparative genomics of four Isosphaeraceae planctomycetes: a common pool of plasmids and glycoside hydrolase genes.</title>
        <authorList>
            <person name="Ivanova A."/>
        </authorList>
    </citation>
    <scope>NUCLEOTIDE SEQUENCE [LARGE SCALE GENOMIC DNA]</scope>
    <source>
        <strain evidence="4">PX4</strain>
    </source>
</reference>
<keyword evidence="2" id="KW-1133">Transmembrane helix</keyword>
<organism evidence="3 4">
    <name type="scientific">Paludisphaera borealis</name>
    <dbReference type="NCBI Taxonomy" id="1387353"/>
    <lineage>
        <taxon>Bacteria</taxon>
        <taxon>Pseudomonadati</taxon>
        <taxon>Planctomycetota</taxon>
        <taxon>Planctomycetia</taxon>
        <taxon>Isosphaerales</taxon>
        <taxon>Isosphaeraceae</taxon>
        <taxon>Paludisphaera</taxon>
    </lineage>
</organism>
<name>A0A1U7CUP9_9BACT</name>
<dbReference type="KEGG" id="pbor:BSF38_04224"/>
<gene>
    <name evidence="3" type="ORF">BSF38_04224</name>
</gene>
<dbReference type="AlphaFoldDB" id="A0A1U7CUP9"/>
<feature type="compositionally biased region" description="Pro residues" evidence="1">
    <location>
        <begin position="54"/>
        <end position="64"/>
    </location>
</feature>
<feature type="transmembrane region" description="Helical" evidence="2">
    <location>
        <begin position="132"/>
        <end position="155"/>
    </location>
</feature>
<keyword evidence="4" id="KW-1185">Reference proteome</keyword>
<accession>A0A1U7CUP9</accession>
<feature type="transmembrane region" description="Helical" evidence="2">
    <location>
        <begin position="106"/>
        <end position="126"/>
    </location>
</feature>
<dbReference type="STRING" id="1387353.BSF38_04224"/>
<evidence type="ECO:0000313" key="4">
    <source>
        <dbReference type="Proteomes" id="UP000186309"/>
    </source>
</evidence>
<proteinExistence type="predicted"/>
<protein>
    <submittedName>
        <fullName evidence="3">Uncharacterized protein</fullName>
    </submittedName>
</protein>
<dbReference type="Proteomes" id="UP000186309">
    <property type="component" value="Chromosome"/>
</dbReference>
<evidence type="ECO:0000256" key="2">
    <source>
        <dbReference type="SAM" id="Phobius"/>
    </source>
</evidence>
<evidence type="ECO:0000256" key="1">
    <source>
        <dbReference type="SAM" id="MobiDB-lite"/>
    </source>
</evidence>
<sequence length="297" mass="32611">MGDSPTGLGSDPDNDPVLADAKWLFRDAPPPETTPPRRPVVASGSEESFDLADTPPPAPAPASVPTPRERAAEPADEAPAPRRPKPSRQTESASAVDQVWSRGAEWGPTLAVLGLWAAFVVFLLFLTLSGEFYTLTLLVLAMGLVVGLVLCYPIVITLERPVRMTPEQAARDFYGALSHHRPHYRRMWLLLSNAGRTSSRFASFEGFQKYWVERIKQLRQGKAGSSAPLTFLVAEFKSEKSGGKTAIDAEWKVKVFVRGQRDQGPIWSLPVESHFSKGPDGMWYLDNGTLAERSPSL</sequence>
<evidence type="ECO:0000313" key="3">
    <source>
        <dbReference type="EMBL" id="APW62674.1"/>
    </source>
</evidence>
<dbReference type="RefSeq" id="WP_076348942.1">
    <property type="nucleotide sequence ID" value="NZ_CP019082.1"/>
</dbReference>
<keyword evidence="2" id="KW-0472">Membrane</keyword>
<dbReference type="OrthoDB" id="284035at2"/>
<feature type="region of interest" description="Disordered" evidence="1">
    <location>
        <begin position="1"/>
        <end position="96"/>
    </location>
</feature>